<dbReference type="Pfam" id="PF02541">
    <property type="entry name" value="Ppx-GppA"/>
    <property type="match status" value="1"/>
</dbReference>
<dbReference type="PATRIC" id="fig|632773.3.peg.1318"/>
<evidence type="ECO:0000313" key="8">
    <source>
        <dbReference type="Proteomes" id="UP000094463"/>
    </source>
</evidence>
<dbReference type="GO" id="GO:0006357">
    <property type="term" value="P:regulation of transcription by RNA polymerase II"/>
    <property type="evidence" value="ECO:0007669"/>
    <property type="project" value="TreeGrafter"/>
</dbReference>
<name>A0A1D7QUB9_9BACI</name>
<organism evidence="7 8">
    <name type="scientific">Salisediminibacterium beveridgei</name>
    <dbReference type="NCBI Taxonomy" id="632773"/>
    <lineage>
        <taxon>Bacteria</taxon>
        <taxon>Bacillati</taxon>
        <taxon>Bacillota</taxon>
        <taxon>Bacilli</taxon>
        <taxon>Bacillales</taxon>
        <taxon>Bacillaceae</taxon>
        <taxon>Salisediminibacterium</taxon>
    </lineage>
</organism>
<dbReference type="PANTHER" id="PTHR30005">
    <property type="entry name" value="EXOPOLYPHOSPHATASE"/>
    <property type="match status" value="1"/>
</dbReference>
<dbReference type="InterPro" id="IPR050273">
    <property type="entry name" value="GppA/Ppx_hydrolase"/>
</dbReference>
<accession>A0A1D7QUB9</accession>
<dbReference type="Gene3D" id="3.30.420.150">
    <property type="entry name" value="Exopolyphosphatase. Domain 2"/>
    <property type="match status" value="1"/>
</dbReference>
<dbReference type="KEGG" id="bbev:BBEV_1246"/>
<evidence type="ECO:0000259" key="5">
    <source>
        <dbReference type="Pfam" id="PF02541"/>
    </source>
</evidence>
<dbReference type="SUPFAM" id="SSF53067">
    <property type="entry name" value="Actin-like ATPase domain"/>
    <property type="match status" value="2"/>
</dbReference>
<dbReference type="SUPFAM" id="SSF109604">
    <property type="entry name" value="HD-domain/PDEase-like"/>
    <property type="match status" value="1"/>
</dbReference>
<comment type="similarity">
    <text evidence="1">Belongs to the GppA/Ppx family.</text>
</comment>
<feature type="domain" description="Ppx/GppA phosphatase N-terminal" evidence="5">
    <location>
        <begin position="19"/>
        <end position="305"/>
    </location>
</feature>
<keyword evidence="3 7" id="KW-0378">Hydrolase</keyword>
<dbReference type="GO" id="GO:0004309">
    <property type="term" value="F:exopolyphosphatase activity"/>
    <property type="evidence" value="ECO:0007669"/>
    <property type="project" value="UniProtKB-EC"/>
</dbReference>
<dbReference type="STRING" id="632773.BBEV_1246"/>
<dbReference type="EMBL" id="CP012502">
    <property type="protein sequence ID" value="AOM82614.1"/>
    <property type="molecule type" value="Genomic_DNA"/>
</dbReference>
<evidence type="ECO:0000259" key="6">
    <source>
        <dbReference type="Pfam" id="PF21447"/>
    </source>
</evidence>
<dbReference type="Pfam" id="PF21447">
    <property type="entry name" value="Ppx-GppA_III"/>
    <property type="match status" value="1"/>
</dbReference>
<dbReference type="RefSeq" id="WP_084007259.1">
    <property type="nucleotide sequence ID" value="NZ_CP012502.1"/>
</dbReference>
<comment type="catalytic activity">
    <reaction evidence="4">
        <text>[phosphate](n) + H2O = [phosphate](n-1) + phosphate + H(+)</text>
        <dbReference type="Rhea" id="RHEA:21528"/>
        <dbReference type="Rhea" id="RHEA-COMP:9859"/>
        <dbReference type="Rhea" id="RHEA-COMP:14279"/>
        <dbReference type="ChEBI" id="CHEBI:15377"/>
        <dbReference type="ChEBI" id="CHEBI:15378"/>
        <dbReference type="ChEBI" id="CHEBI:16838"/>
        <dbReference type="ChEBI" id="CHEBI:43474"/>
        <dbReference type="EC" id="3.6.1.11"/>
    </reaction>
</comment>
<dbReference type="InterPro" id="IPR003695">
    <property type="entry name" value="Ppx_GppA_N"/>
</dbReference>
<evidence type="ECO:0000256" key="1">
    <source>
        <dbReference type="ARBA" id="ARBA00007125"/>
    </source>
</evidence>
<dbReference type="InterPro" id="IPR043129">
    <property type="entry name" value="ATPase_NBD"/>
</dbReference>
<gene>
    <name evidence="7" type="primary">ppx</name>
    <name evidence="7" type="ORF">BBEV_1246</name>
</gene>
<evidence type="ECO:0000256" key="3">
    <source>
        <dbReference type="ARBA" id="ARBA00022801"/>
    </source>
</evidence>
<protein>
    <recommendedName>
        <fullName evidence="2">exopolyphosphatase</fullName>
        <ecNumber evidence="2">3.6.1.11</ecNumber>
    </recommendedName>
</protein>
<dbReference type="PANTHER" id="PTHR30005:SF0">
    <property type="entry name" value="RETROGRADE REGULATION PROTEIN 2"/>
    <property type="match status" value="1"/>
</dbReference>
<dbReference type="EC" id="3.6.1.11" evidence="2"/>
<evidence type="ECO:0000256" key="4">
    <source>
        <dbReference type="ARBA" id="ARBA00047607"/>
    </source>
</evidence>
<dbReference type="InterPro" id="IPR022371">
    <property type="entry name" value="Exopolyphosphatase"/>
</dbReference>
<keyword evidence="8" id="KW-1185">Reference proteome</keyword>
<evidence type="ECO:0000256" key="2">
    <source>
        <dbReference type="ARBA" id="ARBA00012451"/>
    </source>
</evidence>
<dbReference type="GO" id="GO:0006793">
    <property type="term" value="P:phosphorus metabolic process"/>
    <property type="evidence" value="ECO:0007669"/>
    <property type="project" value="InterPro"/>
</dbReference>
<reference evidence="7 8" key="1">
    <citation type="submission" date="2015-08" db="EMBL/GenBank/DDBJ databases">
        <title>The complete genome sequence of Bacillus beveridgei MLTeJB.</title>
        <authorList>
            <person name="Hanson T.E."/>
            <person name="Mesa C."/>
            <person name="Basesman S.M."/>
            <person name="Oremland R.S."/>
        </authorList>
    </citation>
    <scope>NUCLEOTIDE SEQUENCE [LARGE SCALE GENOMIC DNA]</scope>
    <source>
        <strain evidence="7 8">MLTeJB</strain>
    </source>
</reference>
<dbReference type="OrthoDB" id="9807195at2"/>
<dbReference type="NCBIfam" id="TIGR03706">
    <property type="entry name" value="exo_poly_only"/>
    <property type="match status" value="1"/>
</dbReference>
<proteinExistence type="inferred from homology"/>
<dbReference type="Proteomes" id="UP000094463">
    <property type="component" value="Chromosome"/>
</dbReference>
<dbReference type="CDD" id="cd24052">
    <property type="entry name" value="ASKHA_NBD_HpPPX-GppA-like"/>
    <property type="match status" value="1"/>
</dbReference>
<dbReference type="InterPro" id="IPR048950">
    <property type="entry name" value="Ppx_GppA_C"/>
</dbReference>
<dbReference type="AlphaFoldDB" id="A0A1D7QUB9"/>
<dbReference type="Gene3D" id="3.30.420.40">
    <property type="match status" value="1"/>
</dbReference>
<feature type="domain" description="Ppx/GppA phosphatase C-terminal" evidence="6">
    <location>
        <begin position="318"/>
        <end position="474"/>
    </location>
</feature>
<evidence type="ECO:0000313" key="7">
    <source>
        <dbReference type="EMBL" id="AOM82614.1"/>
    </source>
</evidence>
<dbReference type="Gene3D" id="1.10.3210.10">
    <property type="entry name" value="Hypothetical protein af1432"/>
    <property type="match status" value="1"/>
</dbReference>
<sequence>MDRQAIGIIDIGSNSIRFVIYEVDEDACFKETQNLKVSARLSSYIDDTGEMSSEGIEMILHTLDEFNRASTGYNLTEVRAVATAAVRNAINQDEILEAVNTKGAFSIEVLSDYQEAYYGYLAVTNSTTLTEGITIDIGGGSTEITYFKDRELKQYHSFPFGAVTLKNQFVKGDTPTEDEMKAIQDFIFHSYDSLSWLKEHKVPVIGIGGTARNLATVHQETIDYPLAGLHEYRMTFQDVKEIREELWDMSNKKREKQDGLSKDRSDIIVPAISAIEELMDYVSHDEYIVSHRGLRDGLFYEHLLKNIDVTHFPNVIEESFYSLTKQFQLDEQVHRHLSILSAYLIQDLVNEGLTDDLDLHDRKLMQWGATVYYIGEAIHPEAKAQHSFYMLTNQAIDGLTHGERMAVAFIASFKSRSTLKQFAAPFGDLVSKDHLKTYELLGSILKLCYALNISKLGSVEKVEAIKTDKKNLQLIVVTNGPAYFEDYQANKYKKHLEKILKLSIHITIHNTGSTAYER</sequence>